<dbReference type="GO" id="GO:0004518">
    <property type="term" value="F:nuclease activity"/>
    <property type="evidence" value="ECO:0007669"/>
    <property type="project" value="UniProtKB-KW"/>
</dbReference>
<evidence type="ECO:0000256" key="6">
    <source>
        <dbReference type="ARBA" id="ARBA00022801"/>
    </source>
</evidence>
<dbReference type="GO" id="GO:0005634">
    <property type="term" value="C:nucleus"/>
    <property type="evidence" value="ECO:0007669"/>
    <property type="project" value="UniProtKB-SubCell"/>
</dbReference>
<dbReference type="EMBL" id="JAPTMU010000019">
    <property type="protein sequence ID" value="KAJ4927400.1"/>
    <property type="molecule type" value="Genomic_DNA"/>
</dbReference>
<evidence type="ECO:0000256" key="8">
    <source>
        <dbReference type="SAM" id="MobiDB-lite"/>
    </source>
</evidence>
<evidence type="ECO:0000313" key="10">
    <source>
        <dbReference type="EMBL" id="KAJ4927400.1"/>
    </source>
</evidence>
<evidence type="ECO:0000256" key="1">
    <source>
        <dbReference type="ARBA" id="ARBA00001968"/>
    </source>
</evidence>
<organism evidence="10 11">
    <name type="scientific">Pogonophryne albipinna</name>
    <dbReference type="NCBI Taxonomy" id="1090488"/>
    <lineage>
        <taxon>Eukaryota</taxon>
        <taxon>Metazoa</taxon>
        <taxon>Chordata</taxon>
        <taxon>Craniata</taxon>
        <taxon>Vertebrata</taxon>
        <taxon>Euteleostomi</taxon>
        <taxon>Actinopterygii</taxon>
        <taxon>Neopterygii</taxon>
        <taxon>Teleostei</taxon>
        <taxon>Neoteleostei</taxon>
        <taxon>Acanthomorphata</taxon>
        <taxon>Eupercaria</taxon>
        <taxon>Perciformes</taxon>
        <taxon>Notothenioidei</taxon>
        <taxon>Pogonophryne</taxon>
    </lineage>
</organism>
<dbReference type="PANTHER" id="PTHR22930">
    <property type="match status" value="1"/>
</dbReference>
<accession>A0AAD6ANB6</accession>
<keyword evidence="7" id="KW-0539">Nucleus</keyword>
<dbReference type="PANTHER" id="PTHR22930:SF206">
    <property type="entry name" value="NUCLEASE HARBI1"/>
    <property type="match status" value="1"/>
</dbReference>
<evidence type="ECO:0000256" key="4">
    <source>
        <dbReference type="ARBA" id="ARBA00022722"/>
    </source>
</evidence>
<evidence type="ECO:0000256" key="7">
    <source>
        <dbReference type="ARBA" id="ARBA00023242"/>
    </source>
</evidence>
<keyword evidence="11" id="KW-1185">Reference proteome</keyword>
<comment type="caution">
    <text evidence="10">The sequence shown here is derived from an EMBL/GenBank/DDBJ whole genome shotgun (WGS) entry which is preliminary data.</text>
</comment>
<evidence type="ECO:0000256" key="2">
    <source>
        <dbReference type="ARBA" id="ARBA00004123"/>
    </source>
</evidence>
<keyword evidence="4" id="KW-0540">Nuclease</keyword>
<keyword evidence="6" id="KW-0378">Hydrolase</keyword>
<dbReference type="InterPro" id="IPR027806">
    <property type="entry name" value="HARBI1_dom"/>
</dbReference>
<dbReference type="InterPro" id="IPR045249">
    <property type="entry name" value="HARBI1-like"/>
</dbReference>
<evidence type="ECO:0000313" key="11">
    <source>
        <dbReference type="Proteomes" id="UP001219934"/>
    </source>
</evidence>
<reference evidence="10" key="1">
    <citation type="submission" date="2022-11" db="EMBL/GenBank/DDBJ databases">
        <title>Chromosome-level genome of Pogonophryne albipinna.</title>
        <authorList>
            <person name="Jo E."/>
        </authorList>
    </citation>
    <scope>NUCLEOTIDE SEQUENCE</scope>
    <source>
        <strain evidence="10">SGF0006</strain>
        <tissue evidence="10">Muscle</tissue>
    </source>
</reference>
<feature type="domain" description="DDE Tnp4" evidence="9">
    <location>
        <begin position="141"/>
        <end position="216"/>
    </location>
</feature>
<comment type="cofactor">
    <cofactor evidence="1">
        <name>a divalent metal cation</name>
        <dbReference type="ChEBI" id="CHEBI:60240"/>
    </cofactor>
</comment>
<keyword evidence="5" id="KW-0479">Metal-binding</keyword>
<comment type="similarity">
    <text evidence="3">Belongs to the HARBI1 family.</text>
</comment>
<dbReference type="GO" id="GO:0046872">
    <property type="term" value="F:metal ion binding"/>
    <property type="evidence" value="ECO:0007669"/>
    <property type="project" value="UniProtKB-KW"/>
</dbReference>
<dbReference type="GO" id="GO:0016787">
    <property type="term" value="F:hydrolase activity"/>
    <property type="evidence" value="ECO:0007669"/>
    <property type="project" value="UniProtKB-KW"/>
</dbReference>
<dbReference type="Pfam" id="PF13359">
    <property type="entry name" value="DDE_Tnp_4"/>
    <property type="match status" value="1"/>
</dbReference>
<sequence length="317" mass="34712">MCQWQGGKGFYMQLNATAPILALYANPEACLKKDFRVKRSSVAYLVQMLSSPKDHGWGQDIEVLVLLYSLAHGLSLSVVSSAFGIPKSTVHRITRHVIGKIKANLKTLISLPTAYELPEIGDGFCQLAKSPAFHRAAGAIHGCHIRIKPSGNEYHKDCINYKLFPSIQMQTICDSTGRFLDVFIGYPGSVHDARVLRNSPIFCQALFPPAGWFLAKERWLSLPGKNSRITQGPSWPGAGQIQRASCQGSVCGGKSIWKDEDSLEGHPIQSAGDQDQNPPPAAADGQESPGHHLRDRIAAQLSAPVQMAPHLREHDYI</sequence>
<dbReference type="Proteomes" id="UP001219934">
    <property type="component" value="Unassembled WGS sequence"/>
</dbReference>
<evidence type="ECO:0000256" key="3">
    <source>
        <dbReference type="ARBA" id="ARBA00006958"/>
    </source>
</evidence>
<gene>
    <name evidence="10" type="ORF">JOQ06_015131</name>
</gene>
<name>A0AAD6ANB6_9TELE</name>
<dbReference type="AlphaFoldDB" id="A0AAD6ANB6"/>
<protein>
    <recommendedName>
        <fullName evidence="9">DDE Tnp4 domain-containing protein</fullName>
    </recommendedName>
</protein>
<evidence type="ECO:0000259" key="9">
    <source>
        <dbReference type="Pfam" id="PF13359"/>
    </source>
</evidence>
<feature type="region of interest" description="Disordered" evidence="8">
    <location>
        <begin position="263"/>
        <end position="317"/>
    </location>
</feature>
<proteinExistence type="inferred from homology"/>
<comment type="subcellular location">
    <subcellularLocation>
        <location evidence="2">Nucleus</location>
    </subcellularLocation>
</comment>
<evidence type="ECO:0000256" key="5">
    <source>
        <dbReference type="ARBA" id="ARBA00022723"/>
    </source>
</evidence>